<evidence type="ECO:0000256" key="7">
    <source>
        <dbReference type="ARBA" id="ARBA00023212"/>
    </source>
</evidence>
<keyword evidence="11" id="KW-1185">Reference proteome</keyword>
<dbReference type="Proteomes" id="UP001142489">
    <property type="component" value="Unassembled WGS sequence"/>
</dbReference>
<comment type="subcellular location">
    <subcellularLocation>
        <location evidence="1">Cytoplasm</location>
        <location evidence="1">Cytoskeleton</location>
        <location evidence="1">Flagellum axoneme</location>
    </subcellularLocation>
</comment>
<comment type="caution">
    <text evidence="10">The sequence shown here is derived from an EMBL/GenBank/DDBJ whole genome shotgun (WGS) entry which is preliminary data.</text>
</comment>
<feature type="compositionally biased region" description="Low complexity" evidence="9">
    <location>
        <begin position="330"/>
        <end position="340"/>
    </location>
</feature>
<evidence type="ECO:0000256" key="8">
    <source>
        <dbReference type="ARBA" id="ARBA00023273"/>
    </source>
</evidence>
<dbReference type="InterPro" id="IPR009290">
    <property type="entry name" value="Radial_spoke_3"/>
</dbReference>
<feature type="region of interest" description="Disordered" evidence="9">
    <location>
        <begin position="190"/>
        <end position="210"/>
    </location>
</feature>
<comment type="similarity">
    <text evidence="2">Belongs to the flagellar radial spoke RSP3 family.</text>
</comment>
<name>A0A9Q0XCH9_9SAUR</name>
<dbReference type="EMBL" id="JAPFRF010000018">
    <property type="protein sequence ID" value="KAJ7308189.1"/>
    <property type="molecule type" value="Genomic_DNA"/>
</dbReference>
<accession>A0A9Q0XCH9</accession>
<organism evidence="10 11">
    <name type="scientific">Phrynocephalus forsythii</name>
    <dbReference type="NCBI Taxonomy" id="171643"/>
    <lineage>
        <taxon>Eukaryota</taxon>
        <taxon>Metazoa</taxon>
        <taxon>Chordata</taxon>
        <taxon>Craniata</taxon>
        <taxon>Vertebrata</taxon>
        <taxon>Euteleostomi</taxon>
        <taxon>Lepidosauria</taxon>
        <taxon>Squamata</taxon>
        <taxon>Bifurcata</taxon>
        <taxon>Unidentata</taxon>
        <taxon>Episquamata</taxon>
        <taxon>Toxicofera</taxon>
        <taxon>Iguania</taxon>
        <taxon>Acrodonta</taxon>
        <taxon>Agamidae</taxon>
        <taxon>Agaminae</taxon>
        <taxon>Phrynocephalus</taxon>
    </lineage>
</organism>
<gene>
    <name evidence="10" type="ORF">JRQ81_008706</name>
</gene>
<evidence type="ECO:0008006" key="12">
    <source>
        <dbReference type="Google" id="ProtNLM"/>
    </source>
</evidence>
<evidence type="ECO:0000256" key="4">
    <source>
        <dbReference type="ARBA" id="ARBA00022553"/>
    </source>
</evidence>
<dbReference type="PANTHER" id="PTHR21648">
    <property type="entry name" value="FLAGELLAR RADIAL SPOKE PROTEIN 3"/>
    <property type="match status" value="1"/>
</dbReference>
<evidence type="ECO:0000256" key="1">
    <source>
        <dbReference type="ARBA" id="ARBA00004611"/>
    </source>
</evidence>
<dbReference type="Pfam" id="PF06098">
    <property type="entry name" value="Radial_spoke_3"/>
    <property type="match status" value="1"/>
</dbReference>
<dbReference type="GO" id="GO:0005929">
    <property type="term" value="C:cilium"/>
    <property type="evidence" value="ECO:0007669"/>
    <property type="project" value="TreeGrafter"/>
</dbReference>
<keyword evidence="5" id="KW-0282">Flagellum</keyword>
<evidence type="ECO:0000256" key="9">
    <source>
        <dbReference type="SAM" id="MobiDB-lite"/>
    </source>
</evidence>
<feature type="compositionally biased region" description="Acidic residues" evidence="9">
    <location>
        <begin position="310"/>
        <end position="329"/>
    </location>
</feature>
<protein>
    <recommendedName>
        <fullName evidence="12">Radial spoke head 3</fullName>
    </recommendedName>
</protein>
<evidence type="ECO:0000256" key="6">
    <source>
        <dbReference type="ARBA" id="ARBA00023069"/>
    </source>
</evidence>
<keyword evidence="3" id="KW-0963">Cytoplasm</keyword>
<feature type="compositionally biased region" description="Pro residues" evidence="9">
    <location>
        <begin position="375"/>
        <end position="384"/>
    </location>
</feature>
<keyword evidence="4" id="KW-0597">Phosphoprotein</keyword>
<feature type="compositionally biased region" description="Low complexity" evidence="9">
    <location>
        <begin position="51"/>
        <end position="64"/>
    </location>
</feature>
<evidence type="ECO:0000256" key="2">
    <source>
        <dbReference type="ARBA" id="ARBA00006737"/>
    </source>
</evidence>
<keyword evidence="6" id="KW-0969">Cilium</keyword>
<reference evidence="10" key="1">
    <citation type="journal article" date="2023" name="DNA Res.">
        <title>Chromosome-level genome assembly of Phrynocephalus forsythii using third-generation DNA sequencing and Hi-C analysis.</title>
        <authorList>
            <person name="Qi Y."/>
            <person name="Zhao W."/>
            <person name="Zhao Y."/>
            <person name="Niu C."/>
            <person name="Cao S."/>
            <person name="Zhang Y."/>
        </authorList>
    </citation>
    <scope>NUCLEOTIDE SEQUENCE</scope>
    <source>
        <tissue evidence="10">Muscle</tissue>
    </source>
</reference>
<dbReference type="PANTHER" id="PTHR21648:SF0">
    <property type="entry name" value="RADIAL SPOKE HEAD PROTEIN 3 HOMOLOG"/>
    <property type="match status" value="1"/>
</dbReference>
<sequence>MSWKRSPYATQTSCTSVAWSVATRTPCTYCPGAASPTRSNCRGSGKLIAKPWPGSGPKSSSGRGLQSLWRAGDMWTSRQSCTWKSWPTASWRWTWSAKRTPSWTVRPHRSSSPPRPGGTWPLRYGKESFSISTSKFRPMLEVLVGKTIEQALLEVMEEEELADLRAHQYAYHELRLAELAEVQRLEEQERRHREEKERRKKQQLQALQKEKETSEKIAARAFAQRYLSDLLPSVFGSLRDSGYFYDPVERDIETGFVTWMMDQVEETMEKRVLGRTLADSLIRQVTEMRLESFQQGALLYPYQVEVVQPPEEEEEKKDKEEEEKEEEEAGQQPAPEEVAAVSSGEPGVSDQLDVPLQPGLLDLPEVAGPVEAPAEPEPSAPPPDGLDEPLNAVQPDVSDQPEASDQGKQEGGPDTGGPEPQE</sequence>
<evidence type="ECO:0000256" key="5">
    <source>
        <dbReference type="ARBA" id="ARBA00022846"/>
    </source>
</evidence>
<keyword evidence="7" id="KW-0206">Cytoskeleton</keyword>
<dbReference type="OrthoDB" id="313308at2759"/>
<feature type="region of interest" description="Disordered" evidence="9">
    <location>
        <begin position="35"/>
        <end position="64"/>
    </location>
</feature>
<evidence type="ECO:0000313" key="10">
    <source>
        <dbReference type="EMBL" id="KAJ7308189.1"/>
    </source>
</evidence>
<proteinExistence type="inferred from homology"/>
<dbReference type="AlphaFoldDB" id="A0A9Q0XCH9"/>
<evidence type="ECO:0000313" key="11">
    <source>
        <dbReference type="Proteomes" id="UP001142489"/>
    </source>
</evidence>
<evidence type="ECO:0000256" key="3">
    <source>
        <dbReference type="ARBA" id="ARBA00022490"/>
    </source>
</evidence>
<feature type="region of interest" description="Disordered" evidence="9">
    <location>
        <begin position="306"/>
        <end position="422"/>
    </location>
</feature>
<feature type="compositionally biased region" description="Low complexity" evidence="9">
    <location>
        <begin position="364"/>
        <end position="373"/>
    </location>
</feature>
<keyword evidence="8" id="KW-0966">Cell projection</keyword>